<sequence>MPLMYKRTILITGSLSGVGKQTVINLLINSNNNHVIVHGDTKEHCEKLISAIFETNDSICRDNIEYVTADFSDLKQVVLMAEEVKTRFPCLNVIICCENAMSQRQIITKNHLELTFQVNHLAHFYLINQLLPILKKNSPSKIILAGSMLHSLNRLDLEDMQCEKNYDKYMQFSRTMLMNHMMMLHLYHMMNENDDESININIVDASPTLEKTAIKRNGKLSLSDSTLSNIEGKENKSIAGLLEAGLFDNVSGRFFDMNGKQLKSSVEASDVRNQKVLWKYSENMCKTIFENLT</sequence>
<dbReference type="WBParaSite" id="SRAE_1000245400.1">
    <property type="protein sequence ID" value="SRAE_1000245400.1"/>
    <property type="gene ID" value="WBGene00259069"/>
</dbReference>
<dbReference type="SUPFAM" id="SSF51735">
    <property type="entry name" value="NAD(P)-binding Rossmann-fold domains"/>
    <property type="match status" value="1"/>
</dbReference>
<dbReference type="Pfam" id="PF00106">
    <property type="entry name" value="adh_short"/>
    <property type="match status" value="1"/>
</dbReference>
<dbReference type="PANTHER" id="PTHR43157:SF31">
    <property type="entry name" value="PHOSPHATIDYLINOSITOL-GLYCAN BIOSYNTHESIS CLASS F PROTEIN"/>
    <property type="match status" value="1"/>
</dbReference>
<dbReference type="CTD" id="36376564"/>
<name>A0A090MWS6_STRRB</name>
<dbReference type="STRING" id="34506.A0A090MWS6"/>
<dbReference type="WormBase" id="SRAE_1000245400">
    <property type="protein sequence ID" value="SRP00622"/>
    <property type="gene ID" value="WBGene00259069"/>
</dbReference>
<dbReference type="Proteomes" id="UP000035682">
    <property type="component" value="Unplaced"/>
</dbReference>
<dbReference type="AlphaFoldDB" id="A0A090MWS6"/>
<dbReference type="GO" id="GO:0016491">
    <property type="term" value="F:oxidoreductase activity"/>
    <property type="evidence" value="ECO:0007669"/>
    <property type="project" value="UniProtKB-KW"/>
</dbReference>
<keyword evidence="3" id="KW-1185">Reference proteome</keyword>
<reference evidence="4" key="2">
    <citation type="submission" date="2020-12" db="UniProtKB">
        <authorList>
            <consortium name="WormBaseParasite"/>
        </authorList>
    </citation>
    <scope>IDENTIFICATION</scope>
</reference>
<dbReference type="EMBL" id="LN609528">
    <property type="protein sequence ID" value="CEF64199.1"/>
    <property type="molecule type" value="Genomic_DNA"/>
</dbReference>
<evidence type="ECO:0000256" key="1">
    <source>
        <dbReference type="ARBA" id="ARBA00023002"/>
    </source>
</evidence>
<reference evidence="2 3" key="1">
    <citation type="submission" date="2014-09" db="EMBL/GenBank/DDBJ databases">
        <authorList>
            <person name="Martin A.A."/>
        </authorList>
    </citation>
    <scope>NUCLEOTIDE SEQUENCE</scope>
    <source>
        <strain evidence="3">ED321</strain>
        <strain evidence="2">ED321 Heterogonic</strain>
    </source>
</reference>
<dbReference type="OrthoDB" id="191139at2759"/>
<accession>A0A090MWS6</accession>
<dbReference type="OMA" id="MNIARQH"/>
<gene>
    <name evidence="2 4 5" type="ORF">SRAE_1000245400</name>
</gene>
<evidence type="ECO:0000313" key="5">
    <source>
        <dbReference type="WormBase" id="SRAE_1000245400"/>
    </source>
</evidence>
<dbReference type="InterPro" id="IPR036291">
    <property type="entry name" value="NAD(P)-bd_dom_sf"/>
</dbReference>
<organism evidence="2">
    <name type="scientific">Strongyloides ratti</name>
    <name type="common">Parasitic roundworm</name>
    <dbReference type="NCBI Taxonomy" id="34506"/>
    <lineage>
        <taxon>Eukaryota</taxon>
        <taxon>Metazoa</taxon>
        <taxon>Ecdysozoa</taxon>
        <taxon>Nematoda</taxon>
        <taxon>Chromadorea</taxon>
        <taxon>Rhabditida</taxon>
        <taxon>Tylenchina</taxon>
        <taxon>Panagrolaimomorpha</taxon>
        <taxon>Strongyloidoidea</taxon>
        <taxon>Strongyloididae</taxon>
        <taxon>Strongyloides</taxon>
    </lineage>
</organism>
<keyword evidence="1" id="KW-0560">Oxidoreductase</keyword>
<evidence type="ECO:0000313" key="4">
    <source>
        <dbReference type="WBParaSite" id="SRAE_1000245400.1"/>
    </source>
</evidence>
<dbReference type="InterPro" id="IPR002347">
    <property type="entry name" value="SDR_fam"/>
</dbReference>
<dbReference type="Gene3D" id="3.40.50.720">
    <property type="entry name" value="NAD(P)-binding Rossmann-like Domain"/>
    <property type="match status" value="1"/>
</dbReference>
<dbReference type="PANTHER" id="PTHR43157">
    <property type="entry name" value="PHOSPHATIDYLINOSITOL-GLYCAN BIOSYNTHESIS CLASS F PROTEIN-RELATED"/>
    <property type="match status" value="1"/>
</dbReference>
<dbReference type="GeneID" id="36376564"/>
<evidence type="ECO:0000313" key="2">
    <source>
        <dbReference type="EMBL" id="CEF64199.1"/>
    </source>
</evidence>
<proteinExistence type="predicted"/>
<protein>
    <submittedName>
        <fullName evidence="2 4">Short-chain dehydrogenase/reductase SDR family and NAD(P)-binding domain-containing protein</fullName>
    </submittedName>
</protein>
<dbReference type="RefSeq" id="XP_024503400.1">
    <property type="nucleotide sequence ID" value="XM_024649532.1"/>
</dbReference>
<evidence type="ECO:0000313" key="3">
    <source>
        <dbReference type="Proteomes" id="UP000035682"/>
    </source>
</evidence>